<evidence type="ECO:0000313" key="5">
    <source>
        <dbReference type="Proteomes" id="UP000651837"/>
    </source>
</evidence>
<keyword evidence="1" id="KW-1133">Transmembrane helix</keyword>
<dbReference type="AlphaFoldDB" id="A0A316E5U5"/>
<proteinExistence type="predicted"/>
<sequence length="226" mass="27218">MYDFLKDNYFIPLYGITLLISLLRYNRYYSSILKYFPLIIIYTMVSEILGFFIRDFDDFQIVYIEKYQYANYIIFNIYDLVFFFYFYFIFWKVVKLKKHKDIIKYGALVYILASLINPFIHNVMIFPQFYASTIGSIVLIIAIILYFLEGGIQKGNRHNLLTWISYGLLLFNIFFPVISLLSYYNFPVYDKLHLRQFHYLLIIATYVFFIIGFVVMKPMRALAEES</sequence>
<dbReference type="EMBL" id="JACWLN010000001">
    <property type="protein sequence ID" value="MBD1259332.1"/>
    <property type="molecule type" value="Genomic_DNA"/>
</dbReference>
<feature type="transmembrane region" description="Helical" evidence="1">
    <location>
        <begin position="196"/>
        <end position="216"/>
    </location>
</feature>
<evidence type="ECO:0000313" key="3">
    <source>
        <dbReference type="EMBL" id="PWK24892.1"/>
    </source>
</evidence>
<name>A0A316E5U5_9FLAO</name>
<feature type="transmembrane region" description="Helical" evidence="1">
    <location>
        <begin position="73"/>
        <end position="90"/>
    </location>
</feature>
<feature type="transmembrane region" description="Helical" evidence="1">
    <location>
        <begin position="126"/>
        <end position="148"/>
    </location>
</feature>
<keyword evidence="1" id="KW-0472">Membrane</keyword>
<evidence type="ECO:0000313" key="2">
    <source>
        <dbReference type="EMBL" id="MBD1259332.1"/>
    </source>
</evidence>
<dbReference type="RefSeq" id="WP_109649423.1">
    <property type="nucleotide sequence ID" value="NZ_JACWLN010000001.1"/>
</dbReference>
<keyword evidence="5" id="KW-1185">Reference proteome</keyword>
<reference evidence="2 5" key="2">
    <citation type="submission" date="2020-07" db="EMBL/GenBank/DDBJ databases">
        <title>The draft genome sequence of Maribacter polysiphoniae KCTC 22021.</title>
        <authorList>
            <person name="Mu L."/>
        </authorList>
    </citation>
    <scope>NUCLEOTIDE SEQUENCE [LARGE SCALE GENOMIC DNA]</scope>
    <source>
        <strain evidence="2 5">KCTC 22021</strain>
    </source>
</reference>
<gene>
    <name evidence="2" type="ORF">HZY62_01925</name>
    <name evidence="3" type="ORF">LX92_01258</name>
</gene>
<feature type="transmembrane region" description="Helical" evidence="1">
    <location>
        <begin position="35"/>
        <end position="53"/>
    </location>
</feature>
<dbReference type="EMBL" id="QGGQ01000002">
    <property type="protein sequence ID" value="PWK24892.1"/>
    <property type="molecule type" value="Genomic_DNA"/>
</dbReference>
<feature type="transmembrane region" description="Helical" evidence="1">
    <location>
        <begin position="102"/>
        <end position="120"/>
    </location>
</feature>
<reference evidence="3 4" key="1">
    <citation type="submission" date="2018-05" db="EMBL/GenBank/DDBJ databases">
        <title>Genomic Encyclopedia of Archaeal and Bacterial Type Strains, Phase II (KMG-II): from individual species to whole genera.</title>
        <authorList>
            <person name="Goeker M."/>
        </authorList>
    </citation>
    <scope>NUCLEOTIDE SEQUENCE [LARGE SCALE GENOMIC DNA]</scope>
    <source>
        <strain evidence="3 4">DSM 23514</strain>
    </source>
</reference>
<evidence type="ECO:0000256" key="1">
    <source>
        <dbReference type="SAM" id="Phobius"/>
    </source>
</evidence>
<accession>A0A316E5U5</accession>
<evidence type="ECO:0000313" key="4">
    <source>
        <dbReference type="Proteomes" id="UP000245667"/>
    </source>
</evidence>
<feature type="transmembrane region" description="Helical" evidence="1">
    <location>
        <begin position="6"/>
        <end position="23"/>
    </location>
</feature>
<keyword evidence="1" id="KW-0812">Transmembrane</keyword>
<organism evidence="3 4">
    <name type="scientific">Maribacter polysiphoniae</name>
    <dbReference type="NCBI Taxonomy" id="429344"/>
    <lineage>
        <taxon>Bacteria</taxon>
        <taxon>Pseudomonadati</taxon>
        <taxon>Bacteroidota</taxon>
        <taxon>Flavobacteriia</taxon>
        <taxon>Flavobacteriales</taxon>
        <taxon>Flavobacteriaceae</taxon>
        <taxon>Maribacter</taxon>
    </lineage>
</organism>
<dbReference type="Proteomes" id="UP000245667">
    <property type="component" value="Unassembled WGS sequence"/>
</dbReference>
<dbReference type="OrthoDB" id="1435288at2"/>
<feature type="transmembrane region" description="Helical" evidence="1">
    <location>
        <begin position="160"/>
        <end position="184"/>
    </location>
</feature>
<comment type="caution">
    <text evidence="3">The sequence shown here is derived from an EMBL/GenBank/DDBJ whole genome shotgun (WGS) entry which is preliminary data.</text>
</comment>
<protein>
    <submittedName>
        <fullName evidence="3">Uncharacterized protein</fullName>
    </submittedName>
</protein>
<dbReference type="Proteomes" id="UP000651837">
    <property type="component" value="Unassembled WGS sequence"/>
</dbReference>